<comment type="caution">
    <text evidence="2">The sequence shown here is derived from an EMBL/GenBank/DDBJ whole genome shotgun (WGS) entry which is preliminary data.</text>
</comment>
<sequence>MKVICAGLSKTGTKSLAKALRMLGFTVFDYPEHRKVHLHEWLDVYCQGKEPDFVSMYRNVDAVTDIPSAYWFQEIYETFPDAKVVLSVRDSEEVWVKSWVEQLEIIQTLGKVFNRILIRYPNRIKQWLFGKRVPIAFLETIINGTFGSLNTQSTFLFKKKYREHNERVQAIIPKEKLLIYNVKQGWKPLCEFLGCEIPEEEFPRANVGLSFTKDLVSARLKTIQRNVIVFSLVLALLATVFYLVYHW</sequence>
<keyword evidence="1" id="KW-1133">Transmembrane helix</keyword>
<dbReference type="InterPro" id="IPR027417">
    <property type="entry name" value="P-loop_NTPase"/>
</dbReference>
<organism evidence="2 3">
    <name type="scientific">Porites evermanni</name>
    <dbReference type="NCBI Taxonomy" id="104178"/>
    <lineage>
        <taxon>Eukaryota</taxon>
        <taxon>Metazoa</taxon>
        <taxon>Cnidaria</taxon>
        <taxon>Anthozoa</taxon>
        <taxon>Hexacorallia</taxon>
        <taxon>Scleractinia</taxon>
        <taxon>Fungiina</taxon>
        <taxon>Poritidae</taxon>
        <taxon>Porites</taxon>
    </lineage>
</organism>
<feature type="transmembrane region" description="Helical" evidence="1">
    <location>
        <begin position="227"/>
        <end position="245"/>
    </location>
</feature>
<keyword evidence="1" id="KW-0812">Transmembrane</keyword>
<dbReference type="EMBL" id="CALNXI010001279">
    <property type="protein sequence ID" value="CAH3163051.1"/>
    <property type="molecule type" value="Genomic_DNA"/>
</dbReference>
<evidence type="ECO:0000256" key="1">
    <source>
        <dbReference type="SAM" id="Phobius"/>
    </source>
</evidence>
<dbReference type="Pfam" id="PF17784">
    <property type="entry name" value="Sulfotransfer_4"/>
    <property type="match status" value="1"/>
</dbReference>
<evidence type="ECO:0000313" key="3">
    <source>
        <dbReference type="Proteomes" id="UP001159427"/>
    </source>
</evidence>
<dbReference type="PANTHER" id="PTHR36978">
    <property type="entry name" value="P-LOOP CONTAINING NUCLEOTIDE TRIPHOSPHATE HYDROLASE"/>
    <property type="match status" value="1"/>
</dbReference>
<dbReference type="InterPro" id="IPR040632">
    <property type="entry name" value="Sulfotransfer_4"/>
</dbReference>
<name>A0ABN8QG28_9CNID</name>
<reference evidence="2 3" key="1">
    <citation type="submission" date="2022-05" db="EMBL/GenBank/DDBJ databases">
        <authorList>
            <consortium name="Genoscope - CEA"/>
            <person name="William W."/>
        </authorList>
    </citation>
    <scope>NUCLEOTIDE SEQUENCE [LARGE SCALE GENOMIC DNA]</scope>
</reference>
<proteinExistence type="predicted"/>
<dbReference type="PANTHER" id="PTHR36978:SF4">
    <property type="entry name" value="P-LOOP CONTAINING NUCLEOSIDE TRIPHOSPHATE HYDROLASE PROTEIN"/>
    <property type="match status" value="1"/>
</dbReference>
<gene>
    <name evidence="2" type="ORF">PEVE_00004467</name>
</gene>
<dbReference type="Proteomes" id="UP001159427">
    <property type="component" value="Unassembled WGS sequence"/>
</dbReference>
<dbReference type="SUPFAM" id="SSF52540">
    <property type="entry name" value="P-loop containing nucleoside triphosphate hydrolases"/>
    <property type="match status" value="1"/>
</dbReference>
<dbReference type="Gene3D" id="3.40.50.300">
    <property type="entry name" value="P-loop containing nucleotide triphosphate hydrolases"/>
    <property type="match status" value="1"/>
</dbReference>
<accession>A0ABN8QG28</accession>
<keyword evidence="3" id="KW-1185">Reference proteome</keyword>
<evidence type="ECO:0008006" key="4">
    <source>
        <dbReference type="Google" id="ProtNLM"/>
    </source>
</evidence>
<protein>
    <recommendedName>
        <fullName evidence="4">Sulfotransferase family protein</fullName>
    </recommendedName>
</protein>
<evidence type="ECO:0000313" key="2">
    <source>
        <dbReference type="EMBL" id="CAH3163051.1"/>
    </source>
</evidence>
<keyword evidence="1" id="KW-0472">Membrane</keyword>